<dbReference type="InterPro" id="IPR026960">
    <property type="entry name" value="RVT-Znf"/>
</dbReference>
<dbReference type="Proteomes" id="UP001151760">
    <property type="component" value="Unassembled WGS sequence"/>
</dbReference>
<evidence type="ECO:0000259" key="1">
    <source>
        <dbReference type="PROSITE" id="PS50878"/>
    </source>
</evidence>
<sequence length="543" mass="62922">MFKGLSIQGSDPISHLFYADDAVFLGEWSEENLVNLVRILDCFYLASGLKINLHKSKILGVGVPKEIVDQGASLIGCEVLSTPFTYLGVTVGDKMTRRSAWLNTVQKIKARLSKWKSKTLSVGGRVTLLKSVLGAVPLYTMSLYKAPKGVLHEMESLRSNFFKGVNQNDIKISWVAWDKVLASKKQGGLGISSMFALNRGLILKWVWRFLSQDGSIWSRVIKSIYGPYIDSHVDSFPSNWCSILREVKVLSAKGFDFFSHCKKKVGNGRNSRFWLDTWLLDKPFRVRFPRLFILEMDKTKSVAAKWDDPSFCSSFRRPVRDGIEKEQWLEMLSMLDTVMLSSSIDRWVCDLNGEGDFRVKDVRSSLDELFLPSMDVATRWVKFVPKKINVFAWRARLDRLPTRLNLIKRGVILDSDICPICNSSTEDSSHIFFHCDMAKSILRKISIWWDIPWRDCSSFTDWYTWFDTIRMPSKLKLMLEGVFFVAWWHIWVFRNRLIFDTLVPRRSEIHDEIISRSFSWCNSRCNRKFSWECWLKSPNLISL</sequence>
<evidence type="ECO:0000313" key="2">
    <source>
        <dbReference type="EMBL" id="GJT09776.1"/>
    </source>
</evidence>
<reference evidence="2" key="2">
    <citation type="submission" date="2022-01" db="EMBL/GenBank/DDBJ databases">
        <authorList>
            <person name="Yamashiro T."/>
            <person name="Shiraishi A."/>
            <person name="Satake H."/>
            <person name="Nakayama K."/>
        </authorList>
    </citation>
    <scope>NUCLEOTIDE SEQUENCE</scope>
</reference>
<keyword evidence="3" id="KW-1185">Reference proteome</keyword>
<proteinExistence type="predicted"/>
<dbReference type="Pfam" id="PF13966">
    <property type="entry name" value="zf-RVT"/>
    <property type="match status" value="1"/>
</dbReference>
<keyword evidence="2" id="KW-0808">Transferase</keyword>
<gene>
    <name evidence="2" type="ORF">Tco_0856818</name>
</gene>
<evidence type="ECO:0000313" key="3">
    <source>
        <dbReference type="Proteomes" id="UP001151760"/>
    </source>
</evidence>
<reference evidence="2" key="1">
    <citation type="journal article" date="2022" name="Int. J. Mol. Sci.">
        <title>Draft Genome of Tanacetum Coccineum: Genomic Comparison of Closely Related Tanacetum-Family Plants.</title>
        <authorList>
            <person name="Yamashiro T."/>
            <person name="Shiraishi A."/>
            <person name="Nakayama K."/>
            <person name="Satake H."/>
        </authorList>
    </citation>
    <scope>NUCLEOTIDE SEQUENCE</scope>
</reference>
<comment type="caution">
    <text evidence="2">The sequence shown here is derived from an EMBL/GenBank/DDBJ whole genome shotgun (WGS) entry which is preliminary data.</text>
</comment>
<keyword evidence="2" id="KW-0695">RNA-directed DNA polymerase</keyword>
<dbReference type="GO" id="GO:0003964">
    <property type="term" value="F:RNA-directed DNA polymerase activity"/>
    <property type="evidence" value="ECO:0007669"/>
    <property type="project" value="UniProtKB-KW"/>
</dbReference>
<dbReference type="PROSITE" id="PS50878">
    <property type="entry name" value="RT_POL"/>
    <property type="match status" value="1"/>
</dbReference>
<feature type="domain" description="Reverse transcriptase" evidence="1">
    <location>
        <begin position="1"/>
        <end position="91"/>
    </location>
</feature>
<dbReference type="InterPro" id="IPR000477">
    <property type="entry name" value="RT_dom"/>
</dbReference>
<protein>
    <submittedName>
        <fullName evidence="2">RNA-directed DNA polymerase, eukaryota</fullName>
    </submittedName>
</protein>
<keyword evidence="2" id="KW-0548">Nucleotidyltransferase</keyword>
<accession>A0ABQ5B579</accession>
<dbReference type="PANTHER" id="PTHR33116:SF78">
    <property type="entry name" value="OS12G0587133 PROTEIN"/>
    <property type="match status" value="1"/>
</dbReference>
<dbReference type="PANTHER" id="PTHR33116">
    <property type="entry name" value="REVERSE TRANSCRIPTASE ZINC-BINDING DOMAIN-CONTAINING PROTEIN-RELATED-RELATED"/>
    <property type="match status" value="1"/>
</dbReference>
<dbReference type="EMBL" id="BQNB010012935">
    <property type="protein sequence ID" value="GJT09776.1"/>
    <property type="molecule type" value="Genomic_DNA"/>
</dbReference>
<organism evidence="2 3">
    <name type="scientific">Tanacetum coccineum</name>
    <dbReference type="NCBI Taxonomy" id="301880"/>
    <lineage>
        <taxon>Eukaryota</taxon>
        <taxon>Viridiplantae</taxon>
        <taxon>Streptophyta</taxon>
        <taxon>Embryophyta</taxon>
        <taxon>Tracheophyta</taxon>
        <taxon>Spermatophyta</taxon>
        <taxon>Magnoliopsida</taxon>
        <taxon>eudicotyledons</taxon>
        <taxon>Gunneridae</taxon>
        <taxon>Pentapetalae</taxon>
        <taxon>asterids</taxon>
        <taxon>campanulids</taxon>
        <taxon>Asterales</taxon>
        <taxon>Asteraceae</taxon>
        <taxon>Asteroideae</taxon>
        <taxon>Anthemideae</taxon>
        <taxon>Anthemidinae</taxon>
        <taxon>Tanacetum</taxon>
    </lineage>
</organism>
<name>A0ABQ5B579_9ASTR</name>